<sequence>MCLKVDQIHKTHNRKLIVAEDISFVVEKGELGALLGPSGCGKTTLLRMIAGFETPDRGRIAINGKTVFDHRTNVCPEKRGTGMVFQDYALFPHLTVMENIAFGPALKNRKDLHQLIGITGLSGSENRYPHELSGGQQQRVALARALAPRPGLLLMDEPFSNLDISLRESLSEEVRCILNEFGTTGLLVTHNQHEAFAMADKIGVMKHGKLCQWDCAEHLYYHPATEDVAGFIGEGSFIRAQVCPSGGLVTPVGRLEPGHPVMTHHADTPAVFIRPEDVVLDPQSDCRPLLVKSHFRGPGRRHIFELASGEQIVCTDHSRIPLEPGNRYGISISKRRNNHENDILCTV</sequence>
<dbReference type="GO" id="GO:0005524">
    <property type="term" value="F:ATP binding"/>
    <property type="evidence" value="ECO:0007669"/>
    <property type="project" value="UniProtKB-KW"/>
</dbReference>
<dbReference type="OrthoDB" id="9809450at2"/>
<accession>S0FV04</accession>
<dbReference type="Proteomes" id="UP000014216">
    <property type="component" value="Unassembled WGS sequence"/>
</dbReference>
<evidence type="ECO:0000313" key="11">
    <source>
        <dbReference type="Proteomes" id="UP000014216"/>
    </source>
</evidence>
<dbReference type="CDD" id="cd03259">
    <property type="entry name" value="ABC_Carb_Solutes_like"/>
    <property type="match status" value="1"/>
</dbReference>
<dbReference type="EMBL" id="APJX01000007">
    <property type="protein sequence ID" value="EMS78545.1"/>
    <property type="molecule type" value="Genomic_DNA"/>
</dbReference>
<keyword evidence="5" id="KW-0067">ATP-binding</keyword>
<keyword evidence="11" id="KW-1185">Reference proteome</keyword>
<keyword evidence="4" id="KW-0547">Nucleotide-binding</keyword>
<evidence type="ECO:0000256" key="2">
    <source>
        <dbReference type="ARBA" id="ARBA00022475"/>
    </source>
</evidence>
<feature type="domain" description="ABC transporter" evidence="9">
    <location>
        <begin position="3"/>
        <end position="232"/>
    </location>
</feature>
<evidence type="ECO:0000313" key="10">
    <source>
        <dbReference type="EMBL" id="EMS78545.1"/>
    </source>
</evidence>
<dbReference type="EC" id="3.6.3.25" evidence="10"/>
<dbReference type="InterPro" id="IPR017871">
    <property type="entry name" value="ABC_transporter-like_CS"/>
</dbReference>
<evidence type="ECO:0000256" key="3">
    <source>
        <dbReference type="ARBA" id="ARBA00022496"/>
    </source>
</evidence>
<protein>
    <submittedName>
        <fullName evidence="10">Fe(3+)-transporting ATPase FpbC</fullName>
        <ecNumber evidence="10">3.6.3.25</ecNumber>
    </submittedName>
</protein>
<keyword evidence="8" id="KW-0472">Membrane</keyword>
<dbReference type="PANTHER" id="PTHR42781">
    <property type="entry name" value="SPERMIDINE/PUTRESCINE IMPORT ATP-BINDING PROTEIN POTA"/>
    <property type="match status" value="1"/>
</dbReference>
<dbReference type="GO" id="GO:0016887">
    <property type="term" value="F:ATP hydrolysis activity"/>
    <property type="evidence" value="ECO:0007669"/>
    <property type="project" value="InterPro"/>
</dbReference>
<dbReference type="InterPro" id="IPR003593">
    <property type="entry name" value="AAA+_ATPase"/>
</dbReference>
<dbReference type="Pfam" id="PF00005">
    <property type="entry name" value="ABC_tran"/>
    <property type="match status" value="1"/>
</dbReference>
<gene>
    <name evidence="10" type="primary">fpbC</name>
    <name evidence="10" type="ORF">Dpo_7c00150</name>
</gene>
<dbReference type="GO" id="GO:0015408">
    <property type="term" value="F:ABC-type ferric iron transporter activity"/>
    <property type="evidence" value="ECO:0007669"/>
    <property type="project" value="InterPro"/>
</dbReference>
<dbReference type="SMART" id="SM00382">
    <property type="entry name" value="AAA"/>
    <property type="match status" value="1"/>
</dbReference>
<dbReference type="InterPro" id="IPR015853">
    <property type="entry name" value="ABC_transpr_FbpC"/>
</dbReference>
<dbReference type="RefSeq" id="WP_006966965.1">
    <property type="nucleotide sequence ID" value="NZ_APJX01000007.1"/>
</dbReference>
<keyword evidence="6" id="KW-0408">Iron</keyword>
<comment type="caution">
    <text evidence="10">The sequence shown here is derived from an EMBL/GenBank/DDBJ whole genome shotgun (WGS) entry which is preliminary data.</text>
</comment>
<dbReference type="PATRIC" id="fig|1286635.3.peg.3185"/>
<dbReference type="PROSITE" id="PS00211">
    <property type="entry name" value="ABC_TRANSPORTER_1"/>
    <property type="match status" value="1"/>
</dbReference>
<dbReference type="GO" id="GO:0015697">
    <property type="term" value="P:quaternary ammonium group transport"/>
    <property type="evidence" value="ECO:0007669"/>
    <property type="project" value="UniProtKB-ARBA"/>
</dbReference>
<name>S0FV04_9BACT</name>
<dbReference type="GO" id="GO:0016020">
    <property type="term" value="C:membrane"/>
    <property type="evidence" value="ECO:0007669"/>
    <property type="project" value="InterPro"/>
</dbReference>
<dbReference type="PANTHER" id="PTHR42781:SF4">
    <property type="entry name" value="SPERMIDINE_PUTRESCINE IMPORT ATP-BINDING PROTEIN POTA"/>
    <property type="match status" value="1"/>
</dbReference>
<dbReference type="SUPFAM" id="SSF52540">
    <property type="entry name" value="P-loop containing nucleoside triphosphate hydrolases"/>
    <property type="match status" value="1"/>
</dbReference>
<reference evidence="10 11" key="1">
    <citation type="journal article" date="2013" name="Genome Announc.">
        <title>Draft Genome Sequence of Desulfotignum phosphitoxidans DSM 13687 Strain FiPS-3.</title>
        <authorList>
            <person name="Poehlein A."/>
            <person name="Daniel R."/>
            <person name="Simeonova D.D."/>
        </authorList>
    </citation>
    <scope>NUCLEOTIDE SEQUENCE [LARGE SCALE GENOMIC DNA]</scope>
    <source>
        <strain evidence="10 11">DSM 13687</strain>
    </source>
</reference>
<keyword evidence="1" id="KW-0813">Transport</keyword>
<dbReference type="InterPro" id="IPR003439">
    <property type="entry name" value="ABC_transporter-like_ATP-bd"/>
</dbReference>
<evidence type="ECO:0000256" key="4">
    <source>
        <dbReference type="ARBA" id="ARBA00022741"/>
    </source>
</evidence>
<evidence type="ECO:0000259" key="9">
    <source>
        <dbReference type="PROSITE" id="PS50893"/>
    </source>
</evidence>
<keyword evidence="3" id="KW-0410">Iron transport</keyword>
<dbReference type="InterPro" id="IPR027417">
    <property type="entry name" value="P-loop_NTPase"/>
</dbReference>
<keyword evidence="7" id="KW-0406">Ion transport</keyword>
<keyword evidence="2" id="KW-1003">Cell membrane</keyword>
<evidence type="ECO:0000256" key="5">
    <source>
        <dbReference type="ARBA" id="ARBA00022840"/>
    </source>
</evidence>
<organism evidence="10 11">
    <name type="scientific">Desulfotignum phosphitoxidans DSM 13687</name>
    <dbReference type="NCBI Taxonomy" id="1286635"/>
    <lineage>
        <taxon>Bacteria</taxon>
        <taxon>Pseudomonadati</taxon>
        <taxon>Thermodesulfobacteriota</taxon>
        <taxon>Desulfobacteria</taxon>
        <taxon>Desulfobacterales</taxon>
        <taxon>Desulfobacteraceae</taxon>
        <taxon>Desulfotignum</taxon>
    </lineage>
</organism>
<dbReference type="PROSITE" id="PS50893">
    <property type="entry name" value="ABC_TRANSPORTER_2"/>
    <property type="match status" value="1"/>
</dbReference>
<dbReference type="FunFam" id="3.40.50.300:FF:000425">
    <property type="entry name" value="Probable ABC transporter, ATP-binding subunit"/>
    <property type="match status" value="1"/>
</dbReference>
<dbReference type="AlphaFoldDB" id="S0FV04"/>
<proteinExistence type="predicted"/>
<evidence type="ECO:0000256" key="1">
    <source>
        <dbReference type="ARBA" id="ARBA00022448"/>
    </source>
</evidence>
<dbReference type="Gene3D" id="3.40.50.300">
    <property type="entry name" value="P-loop containing nucleotide triphosphate hydrolases"/>
    <property type="match status" value="1"/>
</dbReference>
<dbReference type="InterPro" id="IPR050093">
    <property type="entry name" value="ABC_SmlMolc_Importer"/>
</dbReference>
<evidence type="ECO:0000256" key="6">
    <source>
        <dbReference type="ARBA" id="ARBA00023004"/>
    </source>
</evidence>
<evidence type="ECO:0000256" key="8">
    <source>
        <dbReference type="ARBA" id="ARBA00023136"/>
    </source>
</evidence>
<evidence type="ECO:0000256" key="7">
    <source>
        <dbReference type="ARBA" id="ARBA00023065"/>
    </source>
</evidence>
<keyword evidence="10" id="KW-0378">Hydrolase</keyword>